<keyword evidence="1" id="KW-0812">Transmembrane</keyword>
<dbReference type="GO" id="GO:0006171">
    <property type="term" value="P:cAMP biosynthetic process"/>
    <property type="evidence" value="ECO:0007669"/>
    <property type="project" value="TreeGrafter"/>
</dbReference>
<dbReference type="SMART" id="SM00044">
    <property type="entry name" value="CYCc"/>
    <property type="match status" value="1"/>
</dbReference>
<dbReference type="Gene3D" id="3.30.70.1230">
    <property type="entry name" value="Nucleotide cyclase"/>
    <property type="match status" value="1"/>
</dbReference>
<accession>A0A1U9UVB9</accession>
<dbReference type="RefSeq" id="WP_078198848.1">
    <property type="nucleotide sequence ID" value="NZ_CP017758.1"/>
</dbReference>
<feature type="transmembrane region" description="Helical" evidence="1">
    <location>
        <begin position="331"/>
        <end position="350"/>
    </location>
</feature>
<dbReference type="EMBL" id="CP017758">
    <property type="protein sequence ID" value="AQV96377.1"/>
    <property type="molecule type" value="Genomic_DNA"/>
</dbReference>
<dbReference type="GO" id="GO:0004016">
    <property type="term" value="F:adenylate cyclase activity"/>
    <property type="evidence" value="ECO:0007669"/>
    <property type="project" value="UniProtKB-ARBA"/>
</dbReference>
<name>A0A1U9UVB9_CUPNE</name>
<dbReference type="Proteomes" id="UP000189627">
    <property type="component" value="Chromosome 2"/>
</dbReference>
<proteinExistence type="predicted"/>
<dbReference type="AlphaFoldDB" id="A0A1U9UVB9"/>
<feature type="transmembrane region" description="Helical" evidence="1">
    <location>
        <begin position="357"/>
        <end position="381"/>
    </location>
</feature>
<dbReference type="SMART" id="SM01080">
    <property type="entry name" value="CHASE2"/>
    <property type="match status" value="1"/>
</dbReference>
<evidence type="ECO:0000256" key="1">
    <source>
        <dbReference type="SAM" id="Phobius"/>
    </source>
</evidence>
<keyword evidence="1" id="KW-0472">Membrane</keyword>
<evidence type="ECO:0000259" key="2">
    <source>
        <dbReference type="PROSITE" id="PS50125"/>
    </source>
</evidence>
<dbReference type="GO" id="GO:0035556">
    <property type="term" value="P:intracellular signal transduction"/>
    <property type="evidence" value="ECO:0007669"/>
    <property type="project" value="InterPro"/>
</dbReference>
<keyword evidence="1" id="KW-1133">Transmembrane helix</keyword>
<feature type="transmembrane region" description="Helical" evidence="1">
    <location>
        <begin position="14"/>
        <end position="36"/>
    </location>
</feature>
<dbReference type="SUPFAM" id="SSF55073">
    <property type="entry name" value="Nucleotide cyclase"/>
    <property type="match status" value="1"/>
</dbReference>
<dbReference type="CDD" id="cd07302">
    <property type="entry name" value="CHD"/>
    <property type="match status" value="1"/>
</dbReference>
<sequence length="648" mass="69687">MVPPALKRAGRRDAVRWTIAAAALVLVSLLGSGYWAPEPYWRAVNALDDWRQGLIATEEPSAPVAIVDIDEQSLNTIGPWPWPRALQARLLGALFEQEQARAVGLDIVFPEPEPVGAGDDALLAVAGRHPLVFAQVFDFSATGRASRSGALSGATTLAADDPWERLAPVASGYIGNFFPAQQQPCTGHVTPSPDPDGAVRAIAPFIRYEGALYPMLALQMIRCANLHTDDGSRLGALATTLPQAHEAGFAAIPFHRARAAFESFSALDILSGKVPPGRLAGRYVLVGSSAMGLSDRIATPIDPWLPGVVAHAELLDWLLAEHAGPTHRTSLGWLPLLWAGLSIPLFAWMFRSHKAAHALAVLAAGTAAWCATAVALPMAGYPMRVDLPLVVAGVFLFAQAPFEWISAQAQARAFGQRFGRYLPPEVMRQILERADEAAFEPRRHLISVLFVDIAGYTTMAESLEPEELLALTDRILTRLTEHVHAFGGTLDKYIGDAVMAFWGAPLTVPDHADRALSCARAMLDGMARLNVELNGAFPGRRGEPPIRIRVSVNSGEAVVGEIGSTVRRSYTALGDSVNIAARLLDYAREAGQPLLVGQRTARLCQQHALDLFAETALRGRLHREQVYVLSPASPLNDTITAAPARKAA</sequence>
<evidence type="ECO:0000313" key="3">
    <source>
        <dbReference type="EMBL" id="AQV96377.1"/>
    </source>
</evidence>
<dbReference type="OrthoDB" id="9806704at2"/>
<evidence type="ECO:0000313" key="4">
    <source>
        <dbReference type="Proteomes" id="UP000189627"/>
    </source>
</evidence>
<dbReference type="InterPro" id="IPR050697">
    <property type="entry name" value="Adenylyl/Guanylyl_Cyclase_3/4"/>
</dbReference>
<dbReference type="Pfam" id="PF05226">
    <property type="entry name" value="CHASE2"/>
    <property type="match status" value="1"/>
</dbReference>
<reference evidence="4" key="1">
    <citation type="submission" date="2017-02" db="EMBL/GenBank/DDBJ databases">
        <title>Complete genome sequence of Cupriavidus necator strain NH9, a 3-chlorobenzoate degrader.</title>
        <authorList>
            <person name="Moriuchi R."/>
            <person name="Dohra H."/>
            <person name="Ogawa N."/>
        </authorList>
    </citation>
    <scope>NUCLEOTIDE SEQUENCE [LARGE SCALE GENOMIC DNA]</scope>
    <source>
        <strain evidence="4">NH9</strain>
    </source>
</reference>
<organism evidence="3 4">
    <name type="scientific">Cupriavidus necator</name>
    <name type="common">Alcaligenes eutrophus</name>
    <name type="synonym">Ralstonia eutropha</name>
    <dbReference type="NCBI Taxonomy" id="106590"/>
    <lineage>
        <taxon>Bacteria</taxon>
        <taxon>Pseudomonadati</taxon>
        <taxon>Pseudomonadota</taxon>
        <taxon>Betaproteobacteria</taxon>
        <taxon>Burkholderiales</taxon>
        <taxon>Burkholderiaceae</taxon>
        <taxon>Cupriavidus</taxon>
    </lineage>
</organism>
<dbReference type="InterPro" id="IPR029787">
    <property type="entry name" value="Nucleotide_cyclase"/>
</dbReference>
<dbReference type="Pfam" id="PF00211">
    <property type="entry name" value="Guanylate_cyc"/>
    <property type="match status" value="1"/>
</dbReference>
<protein>
    <submittedName>
        <fullName evidence="3">Adenylate/guanylate cyclase domain-containing protein</fullName>
    </submittedName>
</protein>
<dbReference type="KEGG" id="cuh:BJN34_21120"/>
<gene>
    <name evidence="3" type="ORF">BJN34_21120</name>
</gene>
<dbReference type="InterPro" id="IPR001054">
    <property type="entry name" value="A/G_cyclase"/>
</dbReference>
<feature type="domain" description="Guanylate cyclase" evidence="2">
    <location>
        <begin position="447"/>
        <end position="584"/>
    </location>
</feature>
<dbReference type="PANTHER" id="PTHR43081:SF1">
    <property type="entry name" value="ADENYLATE CYCLASE, TERMINAL-DIFFERENTIATION SPECIFIC"/>
    <property type="match status" value="1"/>
</dbReference>
<dbReference type="InterPro" id="IPR007890">
    <property type="entry name" value="CHASE2"/>
</dbReference>
<dbReference type="PROSITE" id="PS50125">
    <property type="entry name" value="GUANYLATE_CYCLASE_2"/>
    <property type="match status" value="1"/>
</dbReference>
<dbReference type="PANTHER" id="PTHR43081">
    <property type="entry name" value="ADENYLATE CYCLASE, TERMINAL-DIFFERENTIATION SPECIFIC-RELATED"/>
    <property type="match status" value="1"/>
</dbReference>